<dbReference type="SMART" id="SM00079">
    <property type="entry name" value="PBPe"/>
    <property type="match status" value="1"/>
</dbReference>
<feature type="domain" description="Solute-binding protein family 3/N-terminal" evidence="6">
    <location>
        <begin position="53"/>
        <end position="272"/>
    </location>
</feature>
<dbReference type="Pfam" id="PF00497">
    <property type="entry name" value="SBP_bac_3"/>
    <property type="match status" value="1"/>
</dbReference>
<dbReference type="SUPFAM" id="SSF53850">
    <property type="entry name" value="Periplasmic binding protein-like II"/>
    <property type="match status" value="1"/>
</dbReference>
<evidence type="ECO:0000313" key="8">
    <source>
        <dbReference type="EMBL" id="UNK46640.1"/>
    </source>
</evidence>
<dbReference type="RefSeq" id="WP_241914609.1">
    <property type="nucleotide sequence ID" value="NZ_CP093326.1"/>
</dbReference>
<feature type="domain" description="Ionotropic glutamate receptor C-terminal" evidence="7">
    <location>
        <begin position="53"/>
        <end position="272"/>
    </location>
</feature>
<evidence type="ECO:0000256" key="3">
    <source>
        <dbReference type="ARBA" id="ARBA00022729"/>
    </source>
</evidence>
<evidence type="ECO:0000313" key="9">
    <source>
        <dbReference type="Proteomes" id="UP000829069"/>
    </source>
</evidence>
<evidence type="ECO:0000256" key="4">
    <source>
        <dbReference type="RuleBase" id="RU003744"/>
    </source>
</evidence>
<proteinExistence type="inferred from homology"/>
<dbReference type="PROSITE" id="PS51257">
    <property type="entry name" value="PROKAR_LIPOPROTEIN"/>
    <property type="match status" value="1"/>
</dbReference>
<evidence type="ECO:0000259" key="7">
    <source>
        <dbReference type="SMART" id="SM00079"/>
    </source>
</evidence>
<feature type="chain" id="PRO_5045935689" evidence="5">
    <location>
        <begin position="32"/>
        <end position="272"/>
    </location>
</feature>
<dbReference type="EMBL" id="CP093326">
    <property type="protein sequence ID" value="UNK46640.1"/>
    <property type="molecule type" value="Genomic_DNA"/>
</dbReference>
<reference evidence="8 9" key="1">
    <citation type="submission" date="2022-03" db="EMBL/GenBank/DDBJ databases">
        <title>Isotopic signatures of nitrous oxide derived from detoxification processes.</title>
        <authorList>
            <person name="Behrendt U."/>
            <person name="Buchen C."/>
            <person name="Well R."/>
            <person name="Ulrich A."/>
            <person name="Rohe L."/>
            <person name="Kolb S."/>
            <person name="Schloter M."/>
            <person name="Horn M.A."/>
            <person name="Augustin J."/>
        </authorList>
    </citation>
    <scope>NUCLEOTIDE SEQUENCE [LARGE SCALE GENOMIC DNA]</scope>
    <source>
        <strain evidence="8 9">S4-C24</strain>
    </source>
</reference>
<dbReference type="PANTHER" id="PTHR35936:SF17">
    <property type="entry name" value="ARGININE-BINDING EXTRACELLULAR PROTEIN ARTP"/>
    <property type="match status" value="1"/>
</dbReference>
<gene>
    <name evidence="8" type="ORF">MNQ99_04585</name>
</gene>
<accession>A0ABY3WBR9</accession>
<evidence type="ECO:0000256" key="2">
    <source>
        <dbReference type="ARBA" id="ARBA00010333"/>
    </source>
</evidence>
<dbReference type="PROSITE" id="PS01039">
    <property type="entry name" value="SBP_BACTERIAL_3"/>
    <property type="match status" value="1"/>
</dbReference>
<dbReference type="SMART" id="SM00062">
    <property type="entry name" value="PBPb"/>
    <property type="match status" value="1"/>
</dbReference>
<dbReference type="InterPro" id="IPR001320">
    <property type="entry name" value="Iontro_rcpt_C"/>
</dbReference>
<dbReference type="PANTHER" id="PTHR35936">
    <property type="entry name" value="MEMBRANE-BOUND LYTIC MUREIN TRANSGLYCOSYLASE F"/>
    <property type="match status" value="1"/>
</dbReference>
<dbReference type="InterPro" id="IPR018313">
    <property type="entry name" value="SBP_3_CS"/>
</dbReference>
<dbReference type="Gene3D" id="3.40.190.10">
    <property type="entry name" value="Periplasmic binding protein-like II"/>
    <property type="match status" value="2"/>
</dbReference>
<dbReference type="CDD" id="cd13624">
    <property type="entry name" value="PBP2_Arg_Lys_His"/>
    <property type="match status" value="1"/>
</dbReference>
<organism evidence="8 9">
    <name type="scientific">Arthrobacter sulfonylureivorans</name>
    <dbReference type="NCBI Taxonomy" id="2486855"/>
    <lineage>
        <taxon>Bacteria</taxon>
        <taxon>Bacillati</taxon>
        <taxon>Actinomycetota</taxon>
        <taxon>Actinomycetes</taxon>
        <taxon>Micrococcales</taxon>
        <taxon>Micrococcaceae</taxon>
        <taxon>Arthrobacter</taxon>
    </lineage>
</organism>
<dbReference type="InterPro" id="IPR001638">
    <property type="entry name" value="Solute-binding_3/MltF_N"/>
</dbReference>
<evidence type="ECO:0000259" key="6">
    <source>
        <dbReference type="SMART" id="SM00062"/>
    </source>
</evidence>
<evidence type="ECO:0000256" key="1">
    <source>
        <dbReference type="ARBA" id="ARBA00004196"/>
    </source>
</evidence>
<dbReference type="Proteomes" id="UP000829069">
    <property type="component" value="Chromosome"/>
</dbReference>
<keyword evidence="3 5" id="KW-0732">Signal</keyword>
<feature type="signal peptide" evidence="5">
    <location>
        <begin position="1"/>
        <end position="31"/>
    </location>
</feature>
<comment type="subcellular location">
    <subcellularLocation>
        <location evidence="1">Cell envelope</location>
    </subcellularLocation>
</comment>
<comment type="similarity">
    <text evidence="2 4">Belongs to the bacterial solute-binding protein 3 family.</text>
</comment>
<evidence type="ECO:0000256" key="5">
    <source>
        <dbReference type="SAM" id="SignalP"/>
    </source>
</evidence>
<keyword evidence="9" id="KW-1185">Reference proteome</keyword>
<protein>
    <submittedName>
        <fullName evidence="8">Basic amino acid ABC transporter substrate-binding protein</fullName>
    </submittedName>
</protein>
<name>A0ABY3WBR9_9MICC</name>
<sequence length="272" mass="28538">MRKKASKAVQGFSLLAVAALALTACGGSDNAGNGSTGSASGAGSDLPLVQAGTLTVCSDIPYPPFEFEEGGKYTGFDIDLITDIASEMGLDVAIQDVGFDALQSGVTLAAGQCDLGASAMTITEDRKKNLAFSDPYYDSLQSLLVPEGSDIASIDDLSGKKVGVQQGTTGESYTRENAPSDAEVIAFPSDAEMYQAIQAGQVDALLQDLPVNIGHAKDGKFTLVQEYKTDETYGFAAKKEGSEALVSAVNDALSTLRDNGKYQEIYDKYFTE</sequence>